<evidence type="ECO:0000313" key="4">
    <source>
        <dbReference type="Proteomes" id="UP000248536"/>
    </source>
</evidence>
<dbReference type="InterPro" id="IPR010985">
    <property type="entry name" value="Ribbon_hlx_hlx"/>
</dbReference>
<dbReference type="OrthoDB" id="9815501at2"/>
<evidence type="ECO:0008006" key="5">
    <source>
        <dbReference type="Google" id="ProtNLM"/>
    </source>
</evidence>
<sequence>MNITINKRQQDYITKLVKSGEYQNNSEVVRDAINLHRIYRETIIKDLREEIRKGWEGPISSRTIKDIIASKKKS</sequence>
<proteinExistence type="inferred from homology"/>
<dbReference type="EMBL" id="CP030104">
    <property type="protein sequence ID" value="AWX45843.1"/>
    <property type="molecule type" value="Genomic_DNA"/>
</dbReference>
<dbReference type="Proteomes" id="UP000248536">
    <property type="component" value="Chromosome"/>
</dbReference>
<dbReference type="AlphaFoldDB" id="A0A2Z4LVS5"/>
<dbReference type="PANTHER" id="PTHR36582:SF2">
    <property type="entry name" value="ANTITOXIN PARD"/>
    <property type="match status" value="1"/>
</dbReference>
<dbReference type="Gene3D" id="6.10.10.120">
    <property type="entry name" value="Antitoxin ParD1-like"/>
    <property type="match status" value="1"/>
</dbReference>
<keyword evidence="2" id="KW-1277">Toxin-antitoxin system</keyword>
<accession>A0A2Z4LVS5</accession>
<organism evidence="3 4">
    <name type="scientific">Flagellimonas maritima</name>
    <dbReference type="NCBI Taxonomy" id="1383885"/>
    <lineage>
        <taxon>Bacteria</taxon>
        <taxon>Pseudomonadati</taxon>
        <taxon>Bacteroidota</taxon>
        <taxon>Flavobacteriia</taxon>
        <taxon>Flavobacteriales</taxon>
        <taxon>Flavobacteriaceae</taxon>
        <taxon>Flagellimonas</taxon>
    </lineage>
</organism>
<evidence type="ECO:0000256" key="1">
    <source>
        <dbReference type="ARBA" id="ARBA00008580"/>
    </source>
</evidence>
<dbReference type="InterPro" id="IPR022789">
    <property type="entry name" value="ParD"/>
</dbReference>
<name>A0A2Z4LVS5_9FLAO</name>
<dbReference type="KEGG" id="spon:HME9304_02873"/>
<dbReference type="GO" id="GO:0006355">
    <property type="term" value="P:regulation of DNA-templated transcription"/>
    <property type="evidence" value="ECO:0007669"/>
    <property type="project" value="InterPro"/>
</dbReference>
<dbReference type="RefSeq" id="WP_112379196.1">
    <property type="nucleotide sequence ID" value="NZ_CP030104.1"/>
</dbReference>
<dbReference type="InterPro" id="IPR038296">
    <property type="entry name" value="ParD_sf"/>
</dbReference>
<dbReference type="SUPFAM" id="SSF47598">
    <property type="entry name" value="Ribbon-helix-helix"/>
    <property type="match status" value="1"/>
</dbReference>
<dbReference type="PANTHER" id="PTHR36582">
    <property type="entry name" value="ANTITOXIN PARD"/>
    <property type="match status" value="1"/>
</dbReference>
<dbReference type="Pfam" id="PF03693">
    <property type="entry name" value="ParD_antitoxin"/>
    <property type="match status" value="1"/>
</dbReference>
<evidence type="ECO:0000256" key="2">
    <source>
        <dbReference type="ARBA" id="ARBA00022649"/>
    </source>
</evidence>
<comment type="similarity">
    <text evidence="1">Belongs to the ParD antitoxin family.</text>
</comment>
<evidence type="ECO:0000313" key="3">
    <source>
        <dbReference type="EMBL" id="AWX45843.1"/>
    </source>
</evidence>
<keyword evidence="4" id="KW-1185">Reference proteome</keyword>
<reference evidence="3 4" key="1">
    <citation type="submission" date="2018-06" db="EMBL/GenBank/DDBJ databases">
        <title>Spongiibacterium sp. HME9304 Genome sequencing and assembly.</title>
        <authorList>
            <person name="Kang H."/>
            <person name="Kim H."/>
            <person name="Joh K."/>
        </authorList>
    </citation>
    <scope>NUCLEOTIDE SEQUENCE [LARGE SCALE GENOMIC DNA]</scope>
    <source>
        <strain evidence="3 4">HME9304</strain>
    </source>
</reference>
<protein>
    <recommendedName>
        <fullName evidence="5">Type II toxin-antitoxin system ParD family antitoxin</fullName>
    </recommendedName>
</protein>
<gene>
    <name evidence="3" type="ORF">HME9304_02873</name>
</gene>